<sequence>GPSSVHPQTDAATSVGSHSRFGDSTVICERCRKLAVSKKLSTKRTWSEPWENAWIGGGRADTSGE</sequence>
<reference evidence="2 3" key="1">
    <citation type="submission" date="2008-07" db="EMBL/GenBank/DDBJ databases">
        <authorList>
            <person name="El-Sayed N."/>
            <person name="Caler E."/>
            <person name="Inman J."/>
            <person name="Amedeo P."/>
            <person name="Hass B."/>
            <person name="Wortman J."/>
        </authorList>
    </citation>
    <scope>NUCLEOTIDE SEQUENCE [LARGE SCALE GENOMIC DNA]</scope>
    <source>
        <strain evidence="3">ATCC 50983 / TXsc</strain>
    </source>
</reference>
<dbReference type="GeneID" id="9062792"/>
<dbReference type="EMBL" id="GG686286">
    <property type="protein sequence ID" value="EEQ98781.1"/>
    <property type="molecule type" value="Genomic_DNA"/>
</dbReference>
<evidence type="ECO:0000256" key="1">
    <source>
        <dbReference type="SAM" id="MobiDB-lite"/>
    </source>
</evidence>
<accession>C5LX03</accession>
<keyword evidence="3" id="KW-1185">Reference proteome</keyword>
<feature type="non-terminal residue" evidence="2">
    <location>
        <position position="1"/>
    </location>
</feature>
<organism evidence="3">
    <name type="scientific">Perkinsus marinus (strain ATCC 50983 / TXsc)</name>
    <dbReference type="NCBI Taxonomy" id="423536"/>
    <lineage>
        <taxon>Eukaryota</taxon>
        <taxon>Sar</taxon>
        <taxon>Alveolata</taxon>
        <taxon>Perkinsozoa</taxon>
        <taxon>Perkinsea</taxon>
        <taxon>Perkinsida</taxon>
        <taxon>Perkinsidae</taxon>
        <taxon>Perkinsus</taxon>
    </lineage>
</organism>
<feature type="region of interest" description="Disordered" evidence="1">
    <location>
        <begin position="1"/>
        <end position="20"/>
    </location>
</feature>
<evidence type="ECO:0000313" key="2">
    <source>
        <dbReference type="EMBL" id="EEQ98781.1"/>
    </source>
</evidence>
<evidence type="ECO:0000313" key="3">
    <source>
        <dbReference type="Proteomes" id="UP000007800"/>
    </source>
</evidence>
<gene>
    <name evidence="2" type="ORF">Pmar_PMAR027266</name>
</gene>
<protein>
    <submittedName>
        <fullName evidence="2">Uncharacterized protein</fullName>
    </submittedName>
</protein>
<dbReference type="Proteomes" id="UP000007800">
    <property type="component" value="Unassembled WGS sequence"/>
</dbReference>
<name>C5LX03_PERM5</name>
<dbReference type="AlphaFoldDB" id="C5LX03"/>
<proteinExistence type="predicted"/>
<dbReference type="RefSeq" id="XP_002766064.1">
    <property type="nucleotide sequence ID" value="XM_002766018.1"/>
</dbReference>
<dbReference type="InParanoid" id="C5LX03"/>
<dbReference type="OrthoDB" id="18431at2759"/>
<feature type="compositionally biased region" description="Polar residues" evidence="1">
    <location>
        <begin position="1"/>
        <end position="17"/>
    </location>
</feature>
<feature type="non-terminal residue" evidence="2">
    <location>
        <position position="65"/>
    </location>
</feature>